<name>A0ABW3Z415_9HYPH</name>
<proteinExistence type="predicted"/>
<organism evidence="1 2">
    <name type="scientific">Methylopila musalis</name>
    <dbReference type="NCBI Taxonomy" id="1134781"/>
    <lineage>
        <taxon>Bacteria</taxon>
        <taxon>Pseudomonadati</taxon>
        <taxon>Pseudomonadota</taxon>
        <taxon>Alphaproteobacteria</taxon>
        <taxon>Hyphomicrobiales</taxon>
        <taxon>Methylopilaceae</taxon>
        <taxon>Methylopila</taxon>
    </lineage>
</organism>
<comment type="caution">
    <text evidence="1">The sequence shown here is derived from an EMBL/GenBank/DDBJ whole genome shotgun (WGS) entry which is preliminary data.</text>
</comment>
<dbReference type="RefSeq" id="WP_378773773.1">
    <property type="nucleotide sequence ID" value="NZ_JBHTMX010000003.1"/>
</dbReference>
<accession>A0ABW3Z415</accession>
<protein>
    <submittedName>
        <fullName evidence="1">Uncharacterized protein</fullName>
    </submittedName>
</protein>
<dbReference type="EMBL" id="JBHTMX010000003">
    <property type="protein sequence ID" value="MFD1330610.1"/>
    <property type="molecule type" value="Genomic_DNA"/>
</dbReference>
<reference evidence="2" key="1">
    <citation type="journal article" date="2019" name="Int. J. Syst. Evol. Microbiol.">
        <title>The Global Catalogue of Microorganisms (GCM) 10K type strain sequencing project: providing services to taxonomists for standard genome sequencing and annotation.</title>
        <authorList>
            <consortium name="The Broad Institute Genomics Platform"/>
            <consortium name="The Broad Institute Genome Sequencing Center for Infectious Disease"/>
            <person name="Wu L."/>
            <person name="Ma J."/>
        </authorList>
    </citation>
    <scope>NUCLEOTIDE SEQUENCE [LARGE SCALE GENOMIC DNA]</scope>
    <source>
        <strain evidence="2">CCUG 61696</strain>
    </source>
</reference>
<gene>
    <name evidence="1" type="ORF">ACFQ4O_01190</name>
</gene>
<evidence type="ECO:0000313" key="2">
    <source>
        <dbReference type="Proteomes" id="UP001597171"/>
    </source>
</evidence>
<sequence>MTRHVVFVVHPDYAHYVEQVSALLVARGVRVETLWVTEAGAEVERLAASSLVVTVHSVRADVARLMSDLKGRTPTLTLQDGVIEHRHANHEAAGGVLRYRPLHTDQIAVFGARSAGLLRSFGVSPDRIAVTGSCRIGWDDPVRKPPADGYLLITAANRPAFDLAGTAAFYRALDRILVACGEQGVPFRLRLSRGVNEKGGLCRIGLVRDQLPPELVRRFRATPVSTDSLADDLRGARAALTTPSTVTLEAMAAGVPVGHIEFDDDTAFLHPAWRVRQDTDVAAVIRDMMAPSDLKMMYQDCLLRENLEPGDSAERIVRHMERMMADPQRAFAAR</sequence>
<evidence type="ECO:0000313" key="1">
    <source>
        <dbReference type="EMBL" id="MFD1330610.1"/>
    </source>
</evidence>
<dbReference type="Proteomes" id="UP001597171">
    <property type="component" value="Unassembled WGS sequence"/>
</dbReference>
<dbReference type="SUPFAM" id="SSF53756">
    <property type="entry name" value="UDP-Glycosyltransferase/glycogen phosphorylase"/>
    <property type="match status" value="1"/>
</dbReference>
<keyword evidence="2" id="KW-1185">Reference proteome</keyword>